<feature type="region of interest" description="Disordered" evidence="4">
    <location>
        <begin position="1"/>
        <end position="77"/>
    </location>
</feature>
<evidence type="ECO:0000256" key="3">
    <source>
        <dbReference type="ARBA" id="ARBA00022737"/>
    </source>
</evidence>
<gene>
    <name evidence="6" type="primary">LOC114342681</name>
</gene>
<dbReference type="SUPFAM" id="SSF52058">
    <property type="entry name" value="L domain-like"/>
    <property type="match status" value="1"/>
</dbReference>
<keyword evidence="1" id="KW-0433">Leucine-rich repeat</keyword>
<evidence type="ECO:0000256" key="2">
    <source>
        <dbReference type="ARBA" id="ARBA00022729"/>
    </source>
</evidence>
<dbReference type="PANTHER" id="PTHR24373">
    <property type="entry name" value="SLIT RELATED LEUCINE-RICH REPEAT NEURONAL PROTEIN"/>
    <property type="match status" value="1"/>
</dbReference>
<feature type="compositionally biased region" description="Basic and acidic residues" evidence="4">
    <location>
        <begin position="48"/>
        <end position="63"/>
    </location>
</feature>
<feature type="compositionally biased region" description="Low complexity" evidence="4">
    <location>
        <begin position="1"/>
        <end position="17"/>
    </location>
</feature>
<dbReference type="InterPro" id="IPR003591">
    <property type="entry name" value="Leu-rich_rpt_typical-subtyp"/>
</dbReference>
<keyword evidence="2" id="KW-0732">Signal</keyword>
<keyword evidence="5" id="KW-0812">Transmembrane</keyword>
<reference evidence="6" key="1">
    <citation type="submission" date="2025-08" db="UniProtKB">
        <authorList>
            <consortium name="RefSeq"/>
        </authorList>
    </citation>
    <scope>IDENTIFICATION</scope>
    <source>
        <tissue evidence="6">Whole insect</tissue>
    </source>
</reference>
<dbReference type="PANTHER" id="PTHR24373:SF275">
    <property type="entry name" value="TIR DOMAIN-CONTAINING PROTEIN"/>
    <property type="match status" value="1"/>
</dbReference>
<dbReference type="Gene3D" id="3.80.10.10">
    <property type="entry name" value="Ribonuclease Inhibitor"/>
    <property type="match status" value="2"/>
</dbReference>
<dbReference type="InterPro" id="IPR032675">
    <property type="entry name" value="LRR_dom_sf"/>
</dbReference>
<sequence length="604" mass="67673">MLAQPQAISTPAASAPAPTVPESLGAPPSAFQNIRGSKMNPISSYLKKKVEERLDRDADEPPRKRINMSKTSSTSELVETHAEASSMSVSVIDVEVANYNDESTYKNDIGCFINQTVDSLTKYQLQCLYRFNVKTTCHLTGMFGATGHYSHTPESQGKKEVELLKDLKKAVEQFAPIMDIADTQINIILFEGELDLWRNHWKNEKERNAKLPDEVPKVFDELTYLECRGCALTTLNNEIYHLLPDLIHLDLGKNEIKNISQNDFQNLQSLRHLKLDSNMLYSIDISTFSSQAALRKLSLSNNKIKKISPGSFSENHNLTELDVSYNRVDDMSFLEPLYDILEKLDLSGNHLRTELLTALINLNSLKELKLADCGLAQINAEVIPKSVSVLDLSENYLSSLNKNILPPNLTTLDISGNRFRGLEEDILLYLDNTQNIKLGHNLWSCDLCHIVPMLERTNKSAVFRDVTCSAPYIFKGKKLEKIQRNELTWCSSASYTASDANFFSLGEDGKVGIIAASTSVFLLLLTAFAIIGALCYANRHAARYYTHEDKIATIEGESIFASNHSPLFCDGELNFKFPLDMEEKKISIATIDEIKKEHAITNGT</sequence>
<dbReference type="Pfam" id="PF13855">
    <property type="entry name" value="LRR_8"/>
    <property type="match status" value="1"/>
</dbReference>
<dbReference type="InParanoid" id="A0A6P7GHG4"/>
<evidence type="ECO:0000256" key="4">
    <source>
        <dbReference type="SAM" id="MobiDB-lite"/>
    </source>
</evidence>
<evidence type="ECO:0000256" key="5">
    <source>
        <dbReference type="SAM" id="Phobius"/>
    </source>
</evidence>
<keyword evidence="5" id="KW-0472">Membrane</keyword>
<keyword evidence="3" id="KW-0677">Repeat</keyword>
<organism evidence="6">
    <name type="scientific">Diabrotica virgifera virgifera</name>
    <name type="common">western corn rootworm</name>
    <dbReference type="NCBI Taxonomy" id="50390"/>
    <lineage>
        <taxon>Eukaryota</taxon>
        <taxon>Metazoa</taxon>
        <taxon>Ecdysozoa</taxon>
        <taxon>Arthropoda</taxon>
        <taxon>Hexapoda</taxon>
        <taxon>Insecta</taxon>
        <taxon>Pterygota</taxon>
        <taxon>Neoptera</taxon>
        <taxon>Endopterygota</taxon>
        <taxon>Coleoptera</taxon>
        <taxon>Polyphaga</taxon>
        <taxon>Cucujiformia</taxon>
        <taxon>Chrysomeloidea</taxon>
        <taxon>Chrysomelidae</taxon>
        <taxon>Galerucinae</taxon>
        <taxon>Diabroticina</taxon>
        <taxon>Diabroticites</taxon>
        <taxon>Diabrotica</taxon>
    </lineage>
</organism>
<dbReference type="SMART" id="SM00369">
    <property type="entry name" value="LRR_TYP"/>
    <property type="match status" value="5"/>
</dbReference>
<evidence type="ECO:0000256" key="1">
    <source>
        <dbReference type="ARBA" id="ARBA00022614"/>
    </source>
</evidence>
<protein>
    <submittedName>
        <fullName evidence="6">Uncharacterized protein LOC114342681</fullName>
    </submittedName>
</protein>
<accession>A0A6P7GHG4</accession>
<proteinExistence type="predicted"/>
<dbReference type="Pfam" id="PF00560">
    <property type="entry name" value="LRR_1"/>
    <property type="match status" value="2"/>
</dbReference>
<feature type="compositionally biased region" description="Polar residues" evidence="4">
    <location>
        <begin position="30"/>
        <end position="43"/>
    </location>
</feature>
<name>A0A6P7GHG4_DIAVI</name>
<evidence type="ECO:0000313" key="6">
    <source>
        <dbReference type="RefSeq" id="XP_028149284.1"/>
    </source>
</evidence>
<dbReference type="InterPro" id="IPR050328">
    <property type="entry name" value="Dev_Immune_Receptor"/>
</dbReference>
<dbReference type="InterPro" id="IPR001611">
    <property type="entry name" value="Leu-rich_rpt"/>
</dbReference>
<feature type="compositionally biased region" description="Polar residues" evidence="4">
    <location>
        <begin position="68"/>
        <end position="77"/>
    </location>
</feature>
<dbReference type="PROSITE" id="PS51450">
    <property type="entry name" value="LRR"/>
    <property type="match status" value="4"/>
</dbReference>
<feature type="transmembrane region" description="Helical" evidence="5">
    <location>
        <begin position="511"/>
        <end position="537"/>
    </location>
</feature>
<dbReference type="RefSeq" id="XP_028149284.1">
    <property type="nucleotide sequence ID" value="XM_028293483.1"/>
</dbReference>
<keyword evidence="5" id="KW-1133">Transmembrane helix</keyword>
<dbReference type="AlphaFoldDB" id="A0A6P7GHG4"/>